<evidence type="ECO:0000256" key="1">
    <source>
        <dbReference type="ARBA" id="ARBA00023186"/>
    </source>
</evidence>
<feature type="compositionally biased region" description="Basic and acidic residues" evidence="2">
    <location>
        <begin position="27"/>
        <end position="43"/>
    </location>
</feature>
<dbReference type="InterPro" id="IPR052243">
    <property type="entry name" value="Mito_inner_membrane_organizer"/>
</dbReference>
<feature type="domain" description="J" evidence="3">
    <location>
        <begin position="60"/>
        <end position="129"/>
    </location>
</feature>
<keyword evidence="1" id="KW-0143">Chaperone</keyword>
<dbReference type="SUPFAM" id="SSF46565">
    <property type="entry name" value="Chaperone J-domain"/>
    <property type="match status" value="1"/>
</dbReference>
<dbReference type="Proteomes" id="UP000283841">
    <property type="component" value="Unassembled WGS sequence"/>
</dbReference>
<dbReference type="Pfam" id="PF00226">
    <property type="entry name" value="DnaJ"/>
    <property type="match status" value="1"/>
</dbReference>
<comment type="caution">
    <text evidence="4">The sequence shown here is derived from an EMBL/GenBank/DDBJ whole genome shotgun (WGS) entry which is preliminary data.</text>
</comment>
<dbReference type="Gene3D" id="1.10.287.110">
    <property type="entry name" value="DnaJ domain"/>
    <property type="match status" value="1"/>
</dbReference>
<keyword evidence="5" id="KW-1185">Reference proteome</keyword>
<dbReference type="SMART" id="SM00271">
    <property type="entry name" value="DnaJ"/>
    <property type="match status" value="1"/>
</dbReference>
<dbReference type="PROSITE" id="PS50076">
    <property type="entry name" value="DNAJ_2"/>
    <property type="match status" value="1"/>
</dbReference>
<dbReference type="GO" id="GO:0042407">
    <property type="term" value="P:cristae formation"/>
    <property type="evidence" value="ECO:0007669"/>
    <property type="project" value="TreeGrafter"/>
</dbReference>
<dbReference type="AlphaFoldDB" id="A0A443I8G1"/>
<evidence type="ECO:0000313" key="4">
    <source>
        <dbReference type="EMBL" id="RWR00256.1"/>
    </source>
</evidence>
<dbReference type="CDD" id="cd06257">
    <property type="entry name" value="DnaJ"/>
    <property type="match status" value="1"/>
</dbReference>
<dbReference type="RefSeq" id="XP_028489900.1">
    <property type="nucleotide sequence ID" value="XM_028627656.1"/>
</dbReference>
<dbReference type="InterPro" id="IPR036869">
    <property type="entry name" value="J_dom_sf"/>
</dbReference>
<sequence length="782" mass="86913">MPRFPDHGEDRGAANGFSRSQDALGNSRRDLNGRIDANNDRDSISDVDYDRLMEYPDDVDYYSLLGLSRTPPPTDADIRSAYRSLTLSFHPDKQPAHLREAAKQQFEKIREAYDTLIDPKKRTVYDLLGAEGVRREWSAGGAMGKGGVAEQQQVGVKALSPEEFRRWFLDTMKARERKVLDSLVQSKGSISLAIDATSMISADEEEDYVYIQLPTLRPSSYAIGYSFRTPLPSFKELWGKTDEGAESETDESEKDDDPSKQAIQSEVTFSASIGGKLQTPMREARFLYPDGTEEVKRVAMPLILVAQNMSLGASINHGFRNVASTKGLFGKLPLSFLEGADASITGLVLPFPTVEAVVAKAISPFPGTKPLIFTFRTGFFRSIFQSLPVIGLQVTRELDVGRTVYCSWSSGTLDWPTVIRELLEPIVDLGVPLDDVLSRPAQTSKVEIGYISAPRKSGAIEDEEDEDEDDIDAPATRKREVGAAESWQLQVDASPQGGGLSVVYGRNLFSHKGDEKLRSEWSTEGYHPISQNHDARPVRLEIQTTVGIDLSLGWHISGTRQVSDFTRMGLGVGLQGNKGLVVSVSWNRLGQKIKLPIAICPLPLVSAEIAALAVILPWATYCGVEFGFIRPRERKRRRLELAKRQRQLEKQIAKRRVESQQAIDLMSEQVLRRQAREEENGGLVITKAEYGYYPSRDKKKKGDAGESKVIDVTIPVAALVDHGQLIIPREVIKFQMIGFYDPAPLRPKKLKIWYRFGGKEHIVEAGDSEGITCPMRSHLISG</sequence>
<evidence type="ECO:0000256" key="2">
    <source>
        <dbReference type="SAM" id="MobiDB-lite"/>
    </source>
</evidence>
<dbReference type="PROSITE" id="PS00636">
    <property type="entry name" value="DNAJ_1"/>
    <property type="match status" value="1"/>
</dbReference>
<dbReference type="EMBL" id="RCNU01000001">
    <property type="protein sequence ID" value="RWR00256.1"/>
    <property type="molecule type" value="Genomic_DNA"/>
</dbReference>
<dbReference type="InterPro" id="IPR001623">
    <property type="entry name" value="DnaJ_domain"/>
</dbReference>
<gene>
    <name evidence="4" type="ORF">C8Q69DRAFT_394522</name>
</gene>
<dbReference type="STRING" id="264951.A0A443I8G1"/>
<dbReference type="Pfam" id="PF11875">
    <property type="entry name" value="DnaJ-like_C11_C"/>
    <property type="match status" value="1"/>
</dbReference>
<accession>A0A443I8G1</accession>
<name>A0A443I8G1_BYSSP</name>
<dbReference type="PRINTS" id="PR00625">
    <property type="entry name" value="JDOMAIN"/>
</dbReference>
<feature type="compositionally biased region" description="Basic and acidic residues" evidence="2">
    <location>
        <begin position="1"/>
        <end position="12"/>
    </location>
</feature>
<dbReference type="InterPro" id="IPR018253">
    <property type="entry name" value="DnaJ_domain_CS"/>
</dbReference>
<dbReference type="PANTHER" id="PTHR44157">
    <property type="entry name" value="DNAJ HOMOLOG SUBFAMILY C MEMBER 11"/>
    <property type="match status" value="1"/>
</dbReference>
<dbReference type="InterPro" id="IPR024586">
    <property type="entry name" value="DnaJ-like_C11_C"/>
</dbReference>
<dbReference type="GeneID" id="39596933"/>
<proteinExistence type="predicted"/>
<protein>
    <submittedName>
        <fullName evidence="4">DnaJ domain protein</fullName>
    </submittedName>
</protein>
<feature type="region of interest" description="Disordered" evidence="2">
    <location>
        <begin position="242"/>
        <end position="261"/>
    </location>
</feature>
<feature type="compositionally biased region" description="Acidic residues" evidence="2">
    <location>
        <begin position="244"/>
        <end position="256"/>
    </location>
</feature>
<reference evidence="4 5" key="1">
    <citation type="journal article" date="2018" name="Front. Microbiol.">
        <title>Genomic and genetic insights into a cosmopolitan fungus, Paecilomyces variotii (Eurotiales).</title>
        <authorList>
            <person name="Urquhart A.S."/>
            <person name="Mondo S.J."/>
            <person name="Makela M.R."/>
            <person name="Hane J.K."/>
            <person name="Wiebenga A."/>
            <person name="He G."/>
            <person name="Mihaltcheva S."/>
            <person name="Pangilinan J."/>
            <person name="Lipzen A."/>
            <person name="Barry K."/>
            <person name="de Vries R.P."/>
            <person name="Grigoriev I.V."/>
            <person name="Idnurm A."/>
        </authorList>
    </citation>
    <scope>NUCLEOTIDE SEQUENCE [LARGE SCALE GENOMIC DNA]</scope>
    <source>
        <strain evidence="4 5">CBS 101075</strain>
    </source>
</reference>
<feature type="region of interest" description="Disordered" evidence="2">
    <location>
        <begin position="1"/>
        <end position="43"/>
    </location>
</feature>
<organism evidence="4 5">
    <name type="scientific">Byssochlamys spectabilis</name>
    <name type="common">Paecilomyces variotii</name>
    <dbReference type="NCBI Taxonomy" id="264951"/>
    <lineage>
        <taxon>Eukaryota</taxon>
        <taxon>Fungi</taxon>
        <taxon>Dikarya</taxon>
        <taxon>Ascomycota</taxon>
        <taxon>Pezizomycotina</taxon>
        <taxon>Eurotiomycetes</taxon>
        <taxon>Eurotiomycetidae</taxon>
        <taxon>Eurotiales</taxon>
        <taxon>Thermoascaceae</taxon>
        <taxon>Paecilomyces</taxon>
    </lineage>
</organism>
<evidence type="ECO:0000259" key="3">
    <source>
        <dbReference type="PROSITE" id="PS50076"/>
    </source>
</evidence>
<evidence type="ECO:0000313" key="5">
    <source>
        <dbReference type="Proteomes" id="UP000283841"/>
    </source>
</evidence>
<dbReference type="PANTHER" id="PTHR44157:SF1">
    <property type="entry name" value="DNAJ HOMOLOG SUBFAMILY C MEMBER 11"/>
    <property type="match status" value="1"/>
</dbReference>
<dbReference type="GO" id="GO:0005739">
    <property type="term" value="C:mitochondrion"/>
    <property type="evidence" value="ECO:0007669"/>
    <property type="project" value="GOC"/>
</dbReference>
<dbReference type="VEuPathDB" id="FungiDB:C8Q69DRAFT_394522"/>